<keyword evidence="2" id="KW-1185">Reference proteome</keyword>
<dbReference type="Proteomes" id="UP000765509">
    <property type="component" value="Unassembled WGS sequence"/>
</dbReference>
<name>A0A9Q3PAL1_9BASI</name>
<evidence type="ECO:0000313" key="1">
    <source>
        <dbReference type="EMBL" id="MBW0553822.1"/>
    </source>
</evidence>
<evidence type="ECO:0000313" key="2">
    <source>
        <dbReference type="Proteomes" id="UP000765509"/>
    </source>
</evidence>
<protein>
    <submittedName>
        <fullName evidence="1">Uncharacterized protein</fullName>
    </submittedName>
</protein>
<organism evidence="1 2">
    <name type="scientific">Austropuccinia psidii MF-1</name>
    <dbReference type="NCBI Taxonomy" id="1389203"/>
    <lineage>
        <taxon>Eukaryota</taxon>
        <taxon>Fungi</taxon>
        <taxon>Dikarya</taxon>
        <taxon>Basidiomycota</taxon>
        <taxon>Pucciniomycotina</taxon>
        <taxon>Pucciniomycetes</taxon>
        <taxon>Pucciniales</taxon>
        <taxon>Sphaerophragmiaceae</taxon>
        <taxon>Austropuccinia</taxon>
    </lineage>
</organism>
<dbReference type="OrthoDB" id="2507294at2759"/>
<gene>
    <name evidence="1" type="ORF">O181_093537</name>
</gene>
<reference evidence="1" key="1">
    <citation type="submission" date="2021-03" db="EMBL/GenBank/DDBJ databases">
        <title>Draft genome sequence of rust myrtle Austropuccinia psidii MF-1, a brazilian biotype.</title>
        <authorList>
            <person name="Quecine M.C."/>
            <person name="Pachon D.M.R."/>
            <person name="Bonatelli M.L."/>
            <person name="Correr F.H."/>
            <person name="Franceschini L.M."/>
            <person name="Leite T.F."/>
            <person name="Margarido G.R.A."/>
            <person name="Almeida C.A."/>
            <person name="Ferrarezi J.A."/>
            <person name="Labate C.A."/>
        </authorList>
    </citation>
    <scope>NUCLEOTIDE SEQUENCE</scope>
    <source>
        <strain evidence="1">MF-1</strain>
    </source>
</reference>
<dbReference type="AlphaFoldDB" id="A0A9Q3PAL1"/>
<proteinExistence type="predicted"/>
<dbReference type="EMBL" id="AVOT02060329">
    <property type="protein sequence ID" value="MBW0553822.1"/>
    <property type="molecule type" value="Genomic_DNA"/>
</dbReference>
<sequence>MVHMKILGKCVGELEYGLRSRCIEPCFTEEYINAPQDIVKRTKLGRTLKELDIKSSNKTFIKKEKPKEPLKTNTSNTNEKNKFCKCGNVSYLVNNCLKKAKITQIVETEYHNDKEEE</sequence>
<comment type="caution">
    <text evidence="1">The sequence shown here is derived from an EMBL/GenBank/DDBJ whole genome shotgun (WGS) entry which is preliminary data.</text>
</comment>
<accession>A0A9Q3PAL1</accession>